<comment type="caution">
    <text evidence="6">The sequence shown here is derived from an EMBL/GenBank/DDBJ whole genome shotgun (WGS) entry which is preliminary data.</text>
</comment>
<organism evidence="6 7">
    <name type="scientific">Kineococcus halophytocola</name>
    <dbReference type="NCBI Taxonomy" id="3234027"/>
    <lineage>
        <taxon>Bacteria</taxon>
        <taxon>Bacillati</taxon>
        <taxon>Actinomycetota</taxon>
        <taxon>Actinomycetes</taxon>
        <taxon>Kineosporiales</taxon>
        <taxon>Kineosporiaceae</taxon>
        <taxon>Kineococcus</taxon>
    </lineage>
</organism>
<accession>A0ABV4GZL2</accession>
<evidence type="ECO:0000256" key="4">
    <source>
        <dbReference type="RuleBase" id="RU003513"/>
    </source>
</evidence>
<evidence type="ECO:0000259" key="5">
    <source>
        <dbReference type="Pfam" id="PF02350"/>
    </source>
</evidence>
<dbReference type="EMBL" id="JBGFTU010000008">
    <property type="protein sequence ID" value="MEZ0164762.1"/>
    <property type="molecule type" value="Genomic_DNA"/>
</dbReference>
<dbReference type="PANTHER" id="PTHR43174">
    <property type="entry name" value="UDP-N-ACETYLGLUCOSAMINE 2-EPIMERASE"/>
    <property type="match status" value="1"/>
</dbReference>
<evidence type="ECO:0000313" key="7">
    <source>
        <dbReference type="Proteomes" id="UP001565927"/>
    </source>
</evidence>
<reference evidence="6 7" key="1">
    <citation type="submission" date="2024-07" db="EMBL/GenBank/DDBJ databases">
        <authorList>
            <person name="Thanompreechachai J."/>
            <person name="Duangmal K."/>
        </authorList>
    </citation>
    <scope>NUCLEOTIDE SEQUENCE [LARGE SCALE GENOMIC DNA]</scope>
    <source>
        <strain evidence="6 7">LSe6-4</strain>
    </source>
</reference>
<dbReference type="CDD" id="cd03786">
    <property type="entry name" value="GTB_UDP-GlcNAc_2-Epimerase"/>
    <property type="match status" value="1"/>
</dbReference>
<dbReference type="Proteomes" id="UP001565927">
    <property type="component" value="Unassembled WGS sequence"/>
</dbReference>
<dbReference type="Gene3D" id="3.40.50.2000">
    <property type="entry name" value="Glycogen Phosphorylase B"/>
    <property type="match status" value="2"/>
</dbReference>
<dbReference type="InterPro" id="IPR029767">
    <property type="entry name" value="WecB-like"/>
</dbReference>
<keyword evidence="1 4" id="KW-0413">Isomerase</keyword>
<evidence type="ECO:0000256" key="3">
    <source>
        <dbReference type="ARBA" id="ARBA00038858"/>
    </source>
</evidence>
<name>A0ABV4GZL2_9ACTN</name>
<dbReference type="PANTHER" id="PTHR43174:SF2">
    <property type="entry name" value="UDP-N-ACETYLGLUCOSAMINE 2-EPIMERASE"/>
    <property type="match status" value="1"/>
</dbReference>
<comment type="similarity">
    <text evidence="2 4">Belongs to the UDP-N-acetylglucosamine 2-epimerase family.</text>
</comment>
<dbReference type="Pfam" id="PF02350">
    <property type="entry name" value="Epimerase_2"/>
    <property type="match status" value="1"/>
</dbReference>
<dbReference type="RefSeq" id="WP_370441010.1">
    <property type="nucleotide sequence ID" value="NZ_JBGFTU010000008.1"/>
</dbReference>
<keyword evidence="7" id="KW-1185">Reference proteome</keyword>
<protein>
    <recommendedName>
        <fullName evidence="3">UDP-N-acetylglucosamine 2-epimerase (non-hydrolyzing)</fullName>
        <ecNumber evidence="3">5.1.3.14</ecNumber>
    </recommendedName>
</protein>
<dbReference type="GO" id="GO:0008761">
    <property type="term" value="F:UDP-N-acetylglucosamine 2-epimerase activity"/>
    <property type="evidence" value="ECO:0007669"/>
    <property type="project" value="UniProtKB-EC"/>
</dbReference>
<proteinExistence type="inferred from homology"/>
<evidence type="ECO:0000256" key="1">
    <source>
        <dbReference type="ARBA" id="ARBA00023235"/>
    </source>
</evidence>
<feature type="domain" description="UDP-N-acetylglucosamine 2-epimerase" evidence="5">
    <location>
        <begin position="28"/>
        <end position="370"/>
    </location>
</feature>
<evidence type="ECO:0000313" key="6">
    <source>
        <dbReference type="EMBL" id="MEZ0164762.1"/>
    </source>
</evidence>
<dbReference type="NCBIfam" id="TIGR00236">
    <property type="entry name" value="wecB"/>
    <property type="match status" value="1"/>
</dbReference>
<dbReference type="EC" id="5.1.3.14" evidence="3"/>
<dbReference type="InterPro" id="IPR003331">
    <property type="entry name" value="UDP_GlcNAc_Epimerase_2_dom"/>
</dbReference>
<dbReference type="SUPFAM" id="SSF53756">
    <property type="entry name" value="UDP-Glycosyltransferase/glycogen phosphorylase"/>
    <property type="match status" value="1"/>
</dbReference>
<evidence type="ECO:0000256" key="2">
    <source>
        <dbReference type="ARBA" id="ARBA00038209"/>
    </source>
</evidence>
<gene>
    <name evidence="6" type="primary">wecB</name>
    <name evidence="6" type="ORF">AB2L27_08290</name>
</gene>
<sequence length="394" mass="42349">MTGQRAHRVLLVIGTRPEAVKFAPLVRAMTADHRFDPVVVTTGQHREMLDQVLSALDVVPDVRLDVMRERQDLHRLTSRLSAELGTVVTGGAFDALVVQGDTTTALCGALAGFYAGIPVAHVEAGLRSGVPTDPFPEEQNRRLVSRLARWHLAPTLPAGTNLLREGICADDIEITGNTVVDNLLWVVGRGLGRSAFGDGGPARARSGPRIVLTLHRRENQGPVMARLARAVAQVAEECDAEVVLPLHRSPAVRDAVLPVLGEHPHVRLTEPLDYLDFTATLAAADLALTDSGGVQEEAPSLDVPVLVLRNTTERMEAVRAGAALLVGTDPQEVRRRTLDLLADPERVQRMRSVPNPFGDGRAAERILERLARDLGPRAVAREVPGAATLAGSPP</sequence>